<dbReference type="PROSITE" id="PS51371">
    <property type="entry name" value="CBS"/>
    <property type="match status" value="2"/>
</dbReference>
<dbReference type="InterPro" id="IPR051257">
    <property type="entry name" value="Diverse_CBS-Domain"/>
</dbReference>
<dbReference type="InterPro" id="IPR000644">
    <property type="entry name" value="CBS_dom"/>
</dbReference>
<dbReference type="EMBL" id="LBXL01000020">
    <property type="protein sequence ID" value="KKR29865.1"/>
    <property type="molecule type" value="Genomic_DNA"/>
</dbReference>
<proteinExistence type="predicted"/>
<dbReference type="Pfam" id="PF00571">
    <property type="entry name" value="CBS"/>
    <property type="match status" value="2"/>
</dbReference>
<dbReference type="PANTHER" id="PTHR43080">
    <property type="entry name" value="CBS DOMAIN-CONTAINING PROTEIN CBSX3, MITOCHONDRIAL"/>
    <property type="match status" value="1"/>
</dbReference>
<name>A0A0G0S578_9BACT</name>
<evidence type="ECO:0000313" key="4">
    <source>
        <dbReference type="EMBL" id="KKR29865.1"/>
    </source>
</evidence>
<dbReference type="Gene3D" id="3.10.580.10">
    <property type="entry name" value="CBS-domain"/>
    <property type="match status" value="1"/>
</dbReference>
<feature type="domain" description="CBS" evidence="3">
    <location>
        <begin position="93"/>
        <end position="149"/>
    </location>
</feature>
<keyword evidence="1 2" id="KW-0129">CBS domain</keyword>
<protein>
    <submittedName>
        <fullName evidence="4">CBS domain protein</fullName>
    </submittedName>
</protein>
<evidence type="ECO:0000256" key="1">
    <source>
        <dbReference type="ARBA" id="ARBA00023122"/>
    </source>
</evidence>
<dbReference type="CDD" id="cd04586">
    <property type="entry name" value="CBS_pair_BON_assoc"/>
    <property type="match status" value="1"/>
</dbReference>
<dbReference type="AlphaFoldDB" id="A0A0G0S578"/>
<dbReference type="InterPro" id="IPR046342">
    <property type="entry name" value="CBS_dom_sf"/>
</dbReference>
<feature type="domain" description="CBS" evidence="3">
    <location>
        <begin position="7"/>
        <end position="64"/>
    </location>
</feature>
<comment type="caution">
    <text evidence="4">The sequence shown here is derived from an EMBL/GenBank/DDBJ whole genome shotgun (WGS) entry which is preliminary data.</text>
</comment>
<sequence>MLVSEVMTTRVSTVSPSAPFSHIVKLLIKEKISGVPVVNKRGRVIGVISEKDLFFRLFPTEMEFYKNVDYFMNYKNIEDNAKKIKNFKAKNLMTKEVISIEPTENVLTACSLFLIHAIRRLPVIDDGKLVGIVTTDDVYRNFLMRFVKKKLR</sequence>
<dbReference type="PANTHER" id="PTHR43080:SF2">
    <property type="entry name" value="CBS DOMAIN-CONTAINING PROTEIN"/>
    <property type="match status" value="1"/>
</dbReference>
<gene>
    <name evidence="4" type="ORF">UT61_C0020G0013</name>
</gene>
<organism evidence="4 5">
    <name type="scientific">Candidatus Woesebacteria bacterium GW2011_GWA1_39_8</name>
    <dbReference type="NCBI Taxonomy" id="1618552"/>
    <lineage>
        <taxon>Bacteria</taxon>
        <taxon>Candidatus Woeseibacteriota</taxon>
    </lineage>
</organism>
<evidence type="ECO:0000313" key="5">
    <source>
        <dbReference type="Proteomes" id="UP000034793"/>
    </source>
</evidence>
<evidence type="ECO:0000259" key="3">
    <source>
        <dbReference type="PROSITE" id="PS51371"/>
    </source>
</evidence>
<dbReference type="SMART" id="SM00116">
    <property type="entry name" value="CBS"/>
    <property type="match status" value="2"/>
</dbReference>
<accession>A0A0G0S578</accession>
<reference evidence="4 5" key="1">
    <citation type="journal article" date="2015" name="Nature">
        <title>rRNA introns, odd ribosomes, and small enigmatic genomes across a large radiation of phyla.</title>
        <authorList>
            <person name="Brown C.T."/>
            <person name="Hug L.A."/>
            <person name="Thomas B.C."/>
            <person name="Sharon I."/>
            <person name="Castelle C.J."/>
            <person name="Singh A."/>
            <person name="Wilkins M.J."/>
            <person name="Williams K.H."/>
            <person name="Banfield J.F."/>
        </authorList>
    </citation>
    <scope>NUCLEOTIDE SEQUENCE [LARGE SCALE GENOMIC DNA]</scope>
</reference>
<dbReference type="Proteomes" id="UP000034793">
    <property type="component" value="Unassembled WGS sequence"/>
</dbReference>
<dbReference type="SUPFAM" id="SSF54631">
    <property type="entry name" value="CBS-domain pair"/>
    <property type="match status" value="1"/>
</dbReference>
<evidence type="ECO:0000256" key="2">
    <source>
        <dbReference type="PROSITE-ProRule" id="PRU00703"/>
    </source>
</evidence>